<reference evidence="7" key="1">
    <citation type="submission" date="2022-12" db="EMBL/GenBank/DDBJ databases">
        <authorList>
            <person name="Petersen C."/>
        </authorList>
    </citation>
    <scope>NUCLEOTIDE SEQUENCE</scope>
    <source>
        <strain evidence="7">IBT 16125</strain>
    </source>
</reference>
<evidence type="ECO:0000256" key="4">
    <source>
        <dbReference type="ARBA" id="ARBA00023125"/>
    </source>
</evidence>
<dbReference type="GeneID" id="81600192"/>
<evidence type="ECO:0000256" key="1">
    <source>
        <dbReference type="ARBA" id="ARBA00022723"/>
    </source>
</evidence>
<name>A0AAD6G2Q5_9EURO</name>
<dbReference type="Proteomes" id="UP001213681">
    <property type="component" value="Unassembled WGS sequence"/>
</dbReference>
<dbReference type="InterPro" id="IPR021858">
    <property type="entry name" value="Fun_TF"/>
</dbReference>
<dbReference type="AlphaFoldDB" id="A0AAD6G2Q5"/>
<keyword evidence="2" id="KW-0862">Zinc</keyword>
<evidence type="ECO:0008006" key="9">
    <source>
        <dbReference type="Google" id="ProtNLM"/>
    </source>
</evidence>
<keyword evidence="8" id="KW-1185">Reference proteome</keyword>
<evidence type="ECO:0000256" key="2">
    <source>
        <dbReference type="ARBA" id="ARBA00022833"/>
    </source>
</evidence>
<gene>
    <name evidence="7" type="ORF">N7458_006567</name>
</gene>
<reference evidence="7" key="2">
    <citation type="journal article" date="2023" name="IMA Fungus">
        <title>Comparative genomic study of the Penicillium genus elucidates a diverse pangenome and 15 lateral gene transfer events.</title>
        <authorList>
            <person name="Petersen C."/>
            <person name="Sorensen T."/>
            <person name="Nielsen M.R."/>
            <person name="Sondergaard T.E."/>
            <person name="Sorensen J.L."/>
            <person name="Fitzpatrick D.A."/>
            <person name="Frisvad J.C."/>
            <person name="Nielsen K.L."/>
        </authorList>
    </citation>
    <scope>NUCLEOTIDE SEQUENCE</scope>
    <source>
        <strain evidence="7">IBT 16125</strain>
    </source>
</reference>
<evidence type="ECO:0000256" key="3">
    <source>
        <dbReference type="ARBA" id="ARBA00023015"/>
    </source>
</evidence>
<comment type="caution">
    <text evidence="7">The sequence shown here is derived from an EMBL/GenBank/DDBJ whole genome shotgun (WGS) entry which is preliminary data.</text>
</comment>
<sequence>MTGFFDSRLWNDLVLPLSHSERAVTHAVVALAALHEDLQSRGAPLSREDLTNCRQKFALGQYGRSLAALNERRYSQDPKLRDVLLTCCLLFVAIDVLRGQYDPALLHLKNGLAIIEEERQLSSKESGVLACRTAVEQMLLATMARLETQSAFFGLPPLISFSLSFTIDYSGGADIRTVREARTALDKLLASSVRLFVAVHEFPVKDRVAHIHPELAAKQHRLIAQLREFGQQLDVSMTHFIRLTESKEQRGLDLILLHHITFSVLVETLLCGHDQSIYSTYITSFQRMMILSSKISQSFKRDSATGTRPTLLLDMGIIPSLFIICWKCRNSALRHQALYTLEEWPHREGLWDSRLLAIFSRQVIQLEKEVLAESGDPNTSSQILDHSLEVSDDQSHAILKYTTQEPGKEALEQSRVITLDKEK</sequence>
<keyword evidence="6" id="KW-0539">Nucleus</keyword>
<dbReference type="PANTHER" id="PTHR36206:SF16">
    <property type="entry name" value="TRANSCRIPTION FACTOR DOMAIN-CONTAINING PROTEIN-RELATED"/>
    <property type="match status" value="1"/>
</dbReference>
<accession>A0AAD6G2Q5</accession>
<protein>
    <recommendedName>
        <fullName evidence="9">C6 zinc finger domain protein</fullName>
    </recommendedName>
</protein>
<evidence type="ECO:0000256" key="6">
    <source>
        <dbReference type="ARBA" id="ARBA00023242"/>
    </source>
</evidence>
<evidence type="ECO:0000313" key="7">
    <source>
        <dbReference type="EMBL" id="KAJ5450118.1"/>
    </source>
</evidence>
<dbReference type="Pfam" id="PF11951">
    <property type="entry name" value="Fungal_trans_2"/>
    <property type="match status" value="1"/>
</dbReference>
<proteinExistence type="predicted"/>
<keyword evidence="4" id="KW-0238">DNA-binding</keyword>
<dbReference type="GO" id="GO:0003677">
    <property type="term" value="F:DNA binding"/>
    <property type="evidence" value="ECO:0007669"/>
    <property type="project" value="UniProtKB-KW"/>
</dbReference>
<dbReference type="EMBL" id="JAPVEA010000006">
    <property type="protein sequence ID" value="KAJ5450118.1"/>
    <property type="molecule type" value="Genomic_DNA"/>
</dbReference>
<keyword evidence="1" id="KW-0479">Metal-binding</keyword>
<keyword evidence="3" id="KW-0805">Transcription regulation</keyword>
<dbReference type="RefSeq" id="XP_056765653.1">
    <property type="nucleotide sequence ID" value="XM_056909949.1"/>
</dbReference>
<dbReference type="InterPro" id="IPR052360">
    <property type="entry name" value="Transcr_Regulatory_Proteins"/>
</dbReference>
<evidence type="ECO:0000313" key="8">
    <source>
        <dbReference type="Proteomes" id="UP001213681"/>
    </source>
</evidence>
<evidence type="ECO:0000256" key="5">
    <source>
        <dbReference type="ARBA" id="ARBA00023163"/>
    </source>
</evidence>
<organism evidence="7 8">
    <name type="scientific">Penicillium daleae</name>
    <dbReference type="NCBI Taxonomy" id="63821"/>
    <lineage>
        <taxon>Eukaryota</taxon>
        <taxon>Fungi</taxon>
        <taxon>Dikarya</taxon>
        <taxon>Ascomycota</taxon>
        <taxon>Pezizomycotina</taxon>
        <taxon>Eurotiomycetes</taxon>
        <taxon>Eurotiomycetidae</taxon>
        <taxon>Eurotiales</taxon>
        <taxon>Aspergillaceae</taxon>
        <taxon>Penicillium</taxon>
    </lineage>
</organism>
<dbReference type="GO" id="GO:0046872">
    <property type="term" value="F:metal ion binding"/>
    <property type="evidence" value="ECO:0007669"/>
    <property type="project" value="UniProtKB-KW"/>
</dbReference>
<dbReference type="PANTHER" id="PTHR36206">
    <property type="entry name" value="ASPERCRYPTIN BIOSYNTHESIS CLUSTER-SPECIFIC TRANSCRIPTION REGULATOR ATNN-RELATED"/>
    <property type="match status" value="1"/>
</dbReference>
<keyword evidence="5" id="KW-0804">Transcription</keyword>